<organism evidence="3 4">
    <name type="scientific">Candidatus Manganitrophus noduliformans</name>
    <dbReference type="NCBI Taxonomy" id="2606439"/>
    <lineage>
        <taxon>Bacteria</taxon>
        <taxon>Pseudomonadati</taxon>
        <taxon>Nitrospirota</taxon>
        <taxon>Nitrospiria</taxon>
        <taxon>Candidatus Troglogloeales</taxon>
        <taxon>Candidatus Manganitrophaceae</taxon>
        <taxon>Candidatus Manganitrophus</taxon>
    </lineage>
</organism>
<keyword evidence="2" id="KW-0472">Membrane</keyword>
<evidence type="ECO:0000313" key="4">
    <source>
        <dbReference type="Proteomes" id="UP000534783"/>
    </source>
</evidence>
<feature type="region of interest" description="Disordered" evidence="1">
    <location>
        <begin position="86"/>
        <end position="139"/>
    </location>
</feature>
<proteinExistence type="predicted"/>
<accession>A0A7X6ICS7</accession>
<reference evidence="3 4" key="1">
    <citation type="journal article" date="2020" name="Nature">
        <title>Bacterial chemolithoautotrophy via manganese oxidation.</title>
        <authorList>
            <person name="Yu H."/>
            <person name="Leadbetter J.R."/>
        </authorList>
    </citation>
    <scope>NUCLEOTIDE SEQUENCE [LARGE SCALE GENOMIC DNA]</scope>
    <source>
        <strain evidence="3 4">Mn-1</strain>
    </source>
</reference>
<evidence type="ECO:0008006" key="5">
    <source>
        <dbReference type="Google" id="ProtNLM"/>
    </source>
</evidence>
<keyword evidence="4" id="KW-1185">Reference proteome</keyword>
<name>A0A7X6ICS7_9BACT</name>
<dbReference type="Pfam" id="PF03743">
    <property type="entry name" value="TrbI"/>
    <property type="match status" value="1"/>
</dbReference>
<dbReference type="InterPro" id="IPR005498">
    <property type="entry name" value="T4SS_VirB10/TraB/TrbI"/>
</dbReference>
<dbReference type="AlphaFoldDB" id="A0A7X6ICS7"/>
<feature type="compositionally biased region" description="Pro residues" evidence="1">
    <location>
        <begin position="126"/>
        <end position="136"/>
    </location>
</feature>
<gene>
    <name evidence="3" type="ORF">MNODULE_18960</name>
</gene>
<dbReference type="Proteomes" id="UP000534783">
    <property type="component" value="Unassembled WGS sequence"/>
</dbReference>
<dbReference type="RefSeq" id="WP_168062772.1">
    <property type="nucleotide sequence ID" value="NZ_VTOW01000004.1"/>
</dbReference>
<sequence length="376" mass="40720">MNIKNLTEKLSGRYLLGLAVLAGILIVIFMMMTGRDEPAPAKKKVEVNLLGNADVEKERWRATAEKELETVKTQQKEIAEQLKVLTEQVKEKEKRPPEPPKGQPAQRDFPPIPSFPPLDLNRPAAQKPPAPSPQAPPQTARSIRTFLPETGAAPAKEPAGAKKEEQIYLPSGSFISGVLLSGLDAPAGVNSSREPHPVLIKLTNLAVLPNRFRFDIKECFVTGEGYGDLSSERAYIRTVGLSCVRSDGNSIDVPLKGFVAGEDGKNGLRGRVVSKEGQIISKALLAGFAEGVSKAFSLSATTVAVSPLGTTQTVDPDRALEMGALTGVSRSADRLSQYYIRMAERIFPVIEIDAGRKVDVVVLQGRPLHTIEEKTK</sequence>
<feature type="compositionally biased region" description="Basic and acidic residues" evidence="1">
    <location>
        <begin position="88"/>
        <end position="98"/>
    </location>
</feature>
<feature type="transmembrane region" description="Helical" evidence="2">
    <location>
        <begin position="12"/>
        <end position="32"/>
    </location>
</feature>
<dbReference type="CDD" id="cd16430">
    <property type="entry name" value="TraB"/>
    <property type="match status" value="1"/>
</dbReference>
<comment type="caution">
    <text evidence="3">The sequence shown here is derived from an EMBL/GenBank/DDBJ whole genome shotgun (WGS) entry which is preliminary data.</text>
</comment>
<evidence type="ECO:0000256" key="1">
    <source>
        <dbReference type="SAM" id="MobiDB-lite"/>
    </source>
</evidence>
<protein>
    <recommendedName>
        <fullName evidence="5">Conjugal transfer protein TraB</fullName>
    </recommendedName>
</protein>
<dbReference type="EMBL" id="VTOW01000004">
    <property type="protein sequence ID" value="NKE72835.1"/>
    <property type="molecule type" value="Genomic_DNA"/>
</dbReference>
<keyword evidence="2" id="KW-1133">Transmembrane helix</keyword>
<evidence type="ECO:0000313" key="3">
    <source>
        <dbReference type="EMBL" id="NKE72835.1"/>
    </source>
</evidence>
<keyword evidence="2" id="KW-0812">Transmembrane</keyword>
<evidence type="ECO:0000256" key="2">
    <source>
        <dbReference type="SAM" id="Phobius"/>
    </source>
</evidence>